<sequence length="150" mass="16045">MSNSKSTGGDYAENTGTTDNRFGYSLESQAQFDDATEIARGTAAGETLNVYRLEPVAAPDDPRWQNAPAHGTVVVAARTAGDARIVAAGAELDFMEIDALPAEDVSTLNASAFRDEKLYTVIEVEHGRQGLTRGVMDGDVRIDTIKPVQI</sequence>
<gene>
    <name evidence="2" type="ORF">FOB41_19845</name>
</gene>
<evidence type="ECO:0000313" key="2">
    <source>
        <dbReference type="EMBL" id="QIX23423.1"/>
    </source>
</evidence>
<dbReference type="AlphaFoldDB" id="A0A6H0ZT67"/>
<name>A0A6H0ZT67_9HYPH</name>
<dbReference type="Proteomes" id="UP000500870">
    <property type="component" value="Chromosome 3"/>
</dbReference>
<evidence type="ECO:0000313" key="3">
    <source>
        <dbReference type="Proteomes" id="UP000500870"/>
    </source>
</evidence>
<dbReference type="EMBL" id="CP050899">
    <property type="protein sequence ID" value="QIX23423.1"/>
    <property type="molecule type" value="Genomic_DNA"/>
</dbReference>
<reference evidence="2 3" key="1">
    <citation type="submission" date="2020-04" db="EMBL/GenBank/DDBJ databases">
        <title>FDA dAtabase for Regulatory Grade micrObial Sequences (FDA-ARGOS): Supporting development and validation of Infectious Disease Dx tests.</title>
        <authorList>
            <person name="Sciortino C."/>
            <person name="Tallon L."/>
            <person name="Sadzewicz L."/>
            <person name="Vavikolanu K."/>
            <person name="Mehta A."/>
            <person name="Aluvathingal J."/>
            <person name="Nadendla S."/>
            <person name="Nandy P."/>
            <person name="Geyer C."/>
            <person name="Yan Y."/>
            <person name="Sichtig H."/>
        </authorList>
    </citation>
    <scope>NUCLEOTIDE SEQUENCE [LARGE SCALE GENOMIC DNA]</scope>
    <source>
        <strain evidence="2 3">FDAARGOS_633</strain>
    </source>
</reference>
<protein>
    <submittedName>
        <fullName evidence="2">Uncharacterized protein</fullName>
    </submittedName>
</protein>
<organism evidence="2 3">
    <name type="scientific">Agrobacterium pusense</name>
    <dbReference type="NCBI Taxonomy" id="648995"/>
    <lineage>
        <taxon>Bacteria</taxon>
        <taxon>Pseudomonadati</taxon>
        <taxon>Pseudomonadota</taxon>
        <taxon>Alphaproteobacteria</taxon>
        <taxon>Hyphomicrobiales</taxon>
        <taxon>Rhizobiaceae</taxon>
        <taxon>Rhizobium/Agrobacterium group</taxon>
        <taxon>Agrobacterium</taxon>
    </lineage>
</organism>
<feature type="region of interest" description="Disordered" evidence="1">
    <location>
        <begin position="1"/>
        <end position="23"/>
    </location>
</feature>
<dbReference type="RefSeq" id="WP_035206970.1">
    <property type="nucleotide sequence ID" value="NZ_CP050899.1"/>
</dbReference>
<feature type="compositionally biased region" description="Polar residues" evidence="1">
    <location>
        <begin position="14"/>
        <end position="23"/>
    </location>
</feature>
<proteinExistence type="predicted"/>
<accession>A0A6H0ZT67</accession>
<evidence type="ECO:0000256" key="1">
    <source>
        <dbReference type="SAM" id="MobiDB-lite"/>
    </source>
</evidence>